<feature type="region of interest" description="Disordered" evidence="5">
    <location>
        <begin position="768"/>
        <end position="804"/>
    </location>
</feature>
<dbReference type="GO" id="GO:0005739">
    <property type="term" value="C:mitochondrion"/>
    <property type="evidence" value="ECO:0007669"/>
    <property type="project" value="UniProtKB-SubCell"/>
</dbReference>
<evidence type="ECO:0000256" key="3">
    <source>
        <dbReference type="ARBA" id="ARBA00023128"/>
    </source>
</evidence>
<evidence type="ECO:0000256" key="5">
    <source>
        <dbReference type="SAM" id="MobiDB-lite"/>
    </source>
</evidence>
<comment type="subcellular location">
    <subcellularLocation>
        <location evidence="1">Mitochondrion</location>
    </subcellularLocation>
</comment>
<accession>A0AAG5CR15</accession>
<dbReference type="InterPro" id="IPR018392">
    <property type="entry name" value="LysM"/>
</dbReference>
<feature type="domain" description="TLDc" evidence="7">
    <location>
        <begin position="1280"/>
        <end position="1441"/>
    </location>
</feature>
<dbReference type="CDD" id="cd00118">
    <property type="entry name" value="LysM"/>
    <property type="match status" value="1"/>
</dbReference>
<dbReference type="SMART" id="SM00584">
    <property type="entry name" value="TLDc"/>
    <property type="match status" value="1"/>
</dbReference>
<dbReference type="InterPro" id="IPR036779">
    <property type="entry name" value="LysM_dom_sf"/>
</dbReference>
<dbReference type="PROSITE" id="PS51886">
    <property type="entry name" value="TLDC"/>
    <property type="match status" value="1"/>
</dbReference>
<feature type="region of interest" description="Disordered" evidence="5">
    <location>
        <begin position="200"/>
        <end position="259"/>
    </location>
</feature>
<sequence>MTSIVSAPGKYRSRKEISTGSIPTLVSLDEESSLSTTTTTSVSSDTVLLHSLRAAAASSSVGSATSPASSSSSSSQLNIKNGLATKPPRRSSLGLALLGGGGGSRSSGSSEKANKRRSSIAVVFLGGGRKDSKTTPSPSNGNGHQQHHQNYHSSNHHHQHHHHHNGHSISTIPEKYIKTGESDIENDSPNTDSFAMLAPGLALGEGPAGTGSDPYGSGGSAGYDKKRRRSSSWQTKLERRRRKGMMALDGGDAATVGQQDSASFSSFGSANGLDSSPYATSGGKYGREKRHSWWNIFVPDNLKQRTRRASQDVILSKSSDTLSSPPYRRSKSRSVDHGLAAPFDLDSLRSKVEGRFESIDRLSKDGEKKRSMPTIPTISYTVKDRDTLTSVAARFDTTPSELTQLNRLASSFIYSGQQLLVPDKNAKSSADGESDTSTERSSNSPTDGRRKGSQEDLSQDEKDLLEGLRPGSPKPGHIERVASPNAQSGGGGGGGGGGATGNAAGGGEEDDPVTIQRFLKINVRHITDGQGVVGGVLLVTPNAVMFDPNVSDPLVIEHGPESYGVIAPMEFIVNAAIFNDIAHMRVQGAAGGNETAEKAEIYHPVPVEKPCSRCDTHSPGKDSLLVKDETFPELGVGSVEGCDDQESICSSNERDGDAFPKAFERDLVTPNNLQRLHGDSTESGGSSVEPKAPSAEPPMFLSYDRDSSQSHTPNSLDNSASTGAPAEQQKPAGDKTDQTKTNSILEDPTMRSLEERRRSLLDQHWAIPSKDRSLDDEEATSTGSGATAASSSTTGASSIAGGHHVPPIAPIAEVAVAGGDGQLVKQSCHDSGIDIRDPAASGAAGIHGVSVGLGATGGSGSSAASSVASIPIVAPIATKKVYSDADIVLSADWVPPLTIAPTHLHDSSPRSSTSLASSSQQGSTTLSTVISEGGGRKKTSSVSFSVDEHDAHGAVGPAGPGSFEKGAGETKKNKMLKRLSYPLAWVEGLTGEGGSSHKSDSIESAPNTGDSNQSVFSKVFSSSPITLVSELGGNLFLSKTPSEDSGGSPVPPLTPHEAQTGGSVAAGRSSIGTFIRQHPAEGSTHKQKQAPPKLDYRSMVSIDDMPTLFVSFDMKAPLFPQLEKLELIPRPARACPDPPMYLRLRMGRKIGKNTPLPTTVMSYGKNKLRPEYWFSIPKNKVDELYRFLNAWVQHLYGELDEAAIKERGFELIQIDTEWSAKTGSPSKDGRSASEGEISEYTRESWEVLSMSTDDYRKATLFASGSFDQDFQIPDLIGQTEILSEEHREKLCAHLPARAEGYSWSLVFSTSQHGFSLNSLYRKMHKLESPILIVIEDTDHNVFGALTSCSLHVSDHFYGTGESLLYKFNPHFKVFHWSGENLYFIKGNPESLAIGAGDGKFGLWLDGDLNQGRSQHCSTYSNEPLAPQEDFVIKTLECWAFV</sequence>
<protein>
    <recommendedName>
        <fullName evidence="4">Oxidation resistance protein 1</fullName>
    </recommendedName>
</protein>
<feature type="compositionally biased region" description="Basic and acidic residues" evidence="5">
    <location>
        <begin position="447"/>
        <end position="466"/>
    </location>
</feature>
<feature type="compositionally biased region" description="Basic and acidic residues" evidence="5">
    <location>
        <begin position="652"/>
        <end position="667"/>
    </location>
</feature>
<organism evidence="8 9">
    <name type="scientific">Anopheles atroparvus</name>
    <name type="common">European mosquito</name>
    <dbReference type="NCBI Taxonomy" id="41427"/>
    <lineage>
        <taxon>Eukaryota</taxon>
        <taxon>Metazoa</taxon>
        <taxon>Ecdysozoa</taxon>
        <taxon>Arthropoda</taxon>
        <taxon>Hexapoda</taxon>
        <taxon>Insecta</taxon>
        <taxon>Pterygota</taxon>
        <taxon>Neoptera</taxon>
        <taxon>Endopterygota</taxon>
        <taxon>Diptera</taxon>
        <taxon>Nematocera</taxon>
        <taxon>Culicoidea</taxon>
        <taxon>Culicidae</taxon>
        <taxon>Anophelinae</taxon>
        <taxon>Anopheles</taxon>
    </lineage>
</organism>
<evidence type="ECO:0000313" key="9">
    <source>
        <dbReference type="Proteomes" id="UP000075880"/>
    </source>
</evidence>
<dbReference type="GO" id="GO:0006979">
    <property type="term" value="P:response to oxidative stress"/>
    <property type="evidence" value="ECO:0007669"/>
    <property type="project" value="TreeGrafter"/>
</dbReference>
<proteinExistence type="inferred from homology"/>
<dbReference type="InterPro" id="IPR006571">
    <property type="entry name" value="TLDc_dom"/>
</dbReference>
<name>A0AAG5CR15_ANOAO</name>
<feature type="compositionally biased region" description="Polar residues" evidence="5">
    <location>
        <begin position="1002"/>
        <end position="1012"/>
    </location>
</feature>
<dbReference type="EnsemblMetazoa" id="ENSAATROPT001309">
    <property type="protein sequence ID" value="ENSAATROPP001256"/>
    <property type="gene ID" value="ENSAATROPG001044"/>
</dbReference>
<feature type="compositionally biased region" description="Polar residues" evidence="5">
    <location>
        <begin position="709"/>
        <end position="722"/>
    </location>
</feature>
<dbReference type="GO" id="GO:0005634">
    <property type="term" value="C:nucleus"/>
    <property type="evidence" value="ECO:0007669"/>
    <property type="project" value="TreeGrafter"/>
</dbReference>
<keyword evidence="9" id="KW-1185">Reference proteome</keyword>
<feature type="domain" description="LysM" evidence="6">
    <location>
        <begin position="378"/>
        <end position="421"/>
    </location>
</feature>
<feature type="region of interest" description="Disordered" evidence="5">
    <location>
        <begin position="636"/>
        <end position="752"/>
    </location>
</feature>
<feature type="region of interest" description="Disordered" evidence="5">
    <location>
        <begin position="903"/>
        <end position="970"/>
    </location>
</feature>
<reference evidence="8" key="1">
    <citation type="submission" date="2024-04" db="UniProtKB">
        <authorList>
            <consortium name="EnsemblMetazoa"/>
        </authorList>
    </citation>
    <scope>IDENTIFICATION</scope>
    <source>
        <strain evidence="8">EBRO</strain>
    </source>
</reference>
<feature type="region of interest" description="Disordered" evidence="5">
    <location>
        <begin position="1038"/>
        <end position="1065"/>
    </location>
</feature>
<comment type="similarity">
    <text evidence="2">Belongs to the OXR1 family.</text>
</comment>
<dbReference type="Pfam" id="PF07534">
    <property type="entry name" value="TLD"/>
    <property type="match status" value="1"/>
</dbReference>
<feature type="compositionally biased region" description="Low complexity" evidence="5">
    <location>
        <begin position="909"/>
        <end position="928"/>
    </location>
</feature>
<feature type="compositionally biased region" description="Low complexity" evidence="5">
    <location>
        <begin position="780"/>
        <end position="804"/>
    </location>
</feature>
<feature type="compositionally biased region" description="Basic residues" evidence="5">
    <location>
        <begin position="145"/>
        <end position="166"/>
    </location>
</feature>
<dbReference type="Pfam" id="PF01476">
    <property type="entry name" value="LysM"/>
    <property type="match status" value="1"/>
</dbReference>
<evidence type="ECO:0000259" key="7">
    <source>
        <dbReference type="PROSITE" id="PS51886"/>
    </source>
</evidence>
<dbReference type="Proteomes" id="UP000075880">
    <property type="component" value="Unassembled WGS sequence"/>
</dbReference>
<feature type="region of interest" description="Disordered" evidence="5">
    <location>
        <begin position="1"/>
        <end position="168"/>
    </location>
</feature>
<evidence type="ECO:0000313" key="8">
    <source>
        <dbReference type="EnsemblMetazoa" id="ENSAATROPP001256"/>
    </source>
</evidence>
<feature type="compositionally biased region" description="Low complexity" evidence="5">
    <location>
        <begin position="33"/>
        <end position="75"/>
    </location>
</feature>
<evidence type="ECO:0000256" key="1">
    <source>
        <dbReference type="ARBA" id="ARBA00004173"/>
    </source>
</evidence>
<feature type="compositionally biased region" description="Gly residues" evidence="5">
    <location>
        <begin position="488"/>
        <end position="506"/>
    </location>
</feature>
<feature type="region of interest" description="Disordered" evidence="5">
    <location>
        <begin position="307"/>
        <end position="335"/>
    </location>
</feature>
<keyword evidence="3" id="KW-0496">Mitochondrion</keyword>
<dbReference type="Gene3D" id="3.10.350.10">
    <property type="entry name" value="LysM domain"/>
    <property type="match status" value="1"/>
</dbReference>
<feature type="region of interest" description="Disordered" evidence="5">
    <location>
        <begin position="990"/>
        <end position="1012"/>
    </location>
</feature>
<dbReference type="PANTHER" id="PTHR23354:SF62">
    <property type="entry name" value="MUSTARD, ISOFORM V"/>
    <property type="match status" value="1"/>
</dbReference>
<dbReference type="PANTHER" id="PTHR23354">
    <property type="entry name" value="NUCLEOLAR PROTEIN 7/ESTROGEN RECEPTOR COACTIVATOR-RELATED"/>
    <property type="match status" value="1"/>
</dbReference>
<dbReference type="SUPFAM" id="SSF54106">
    <property type="entry name" value="LysM domain"/>
    <property type="match status" value="1"/>
</dbReference>
<evidence type="ECO:0000256" key="2">
    <source>
        <dbReference type="ARBA" id="ARBA00009540"/>
    </source>
</evidence>
<evidence type="ECO:0000256" key="4">
    <source>
        <dbReference type="ARBA" id="ARBA00040604"/>
    </source>
</evidence>
<dbReference type="PROSITE" id="PS51782">
    <property type="entry name" value="LYSM"/>
    <property type="match status" value="1"/>
</dbReference>
<dbReference type="SMART" id="SM00257">
    <property type="entry name" value="LysM"/>
    <property type="match status" value="1"/>
</dbReference>
<feature type="region of interest" description="Disordered" evidence="5">
    <location>
        <begin position="423"/>
        <end position="510"/>
    </location>
</feature>
<evidence type="ECO:0000259" key="6">
    <source>
        <dbReference type="PROSITE" id="PS51782"/>
    </source>
</evidence>